<accession>A0ABW0LSJ2</accession>
<evidence type="ECO:0000313" key="2">
    <source>
        <dbReference type="EMBL" id="MFC5467551.1"/>
    </source>
</evidence>
<dbReference type="EMBL" id="JBHSMH010000005">
    <property type="protein sequence ID" value="MFC5467551.1"/>
    <property type="molecule type" value="Genomic_DNA"/>
</dbReference>
<proteinExistence type="predicted"/>
<keyword evidence="3" id="KW-1185">Reference proteome</keyword>
<name>A0ABW0LSJ2_9BACL</name>
<dbReference type="Proteomes" id="UP001596105">
    <property type="component" value="Unassembled WGS sequence"/>
</dbReference>
<reference evidence="3" key="1">
    <citation type="journal article" date="2019" name="Int. J. Syst. Evol. Microbiol.">
        <title>The Global Catalogue of Microorganisms (GCM) 10K type strain sequencing project: providing services to taxonomists for standard genome sequencing and annotation.</title>
        <authorList>
            <consortium name="The Broad Institute Genomics Platform"/>
            <consortium name="The Broad Institute Genome Sequencing Center for Infectious Disease"/>
            <person name="Wu L."/>
            <person name="Ma J."/>
        </authorList>
    </citation>
    <scope>NUCLEOTIDE SEQUENCE [LARGE SCALE GENOMIC DNA]</scope>
    <source>
        <strain evidence="3">CCUG 57113</strain>
    </source>
</reference>
<organism evidence="2 3">
    <name type="scientific">Cohnella suwonensis</name>
    <dbReference type="NCBI Taxonomy" id="696072"/>
    <lineage>
        <taxon>Bacteria</taxon>
        <taxon>Bacillati</taxon>
        <taxon>Bacillota</taxon>
        <taxon>Bacilli</taxon>
        <taxon>Bacillales</taxon>
        <taxon>Paenibacillaceae</taxon>
        <taxon>Cohnella</taxon>
    </lineage>
</organism>
<comment type="caution">
    <text evidence="2">The sequence shown here is derived from an EMBL/GenBank/DDBJ whole genome shotgun (WGS) entry which is preliminary data.</text>
</comment>
<feature type="compositionally biased region" description="Basic and acidic residues" evidence="1">
    <location>
        <begin position="15"/>
        <end position="53"/>
    </location>
</feature>
<feature type="region of interest" description="Disordered" evidence="1">
    <location>
        <begin position="15"/>
        <end position="65"/>
    </location>
</feature>
<gene>
    <name evidence="2" type="ORF">ACFPPD_02405</name>
</gene>
<protein>
    <submittedName>
        <fullName evidence="2">Uncharacterized protein</fullName>
    </submittedName>
</protein>
<dbReference type="RefSeq" id="WP_209742757.1">
    <property type="nucleotide sequence ID" value="NZ_JBHSMH010000005.1"/>
</dbReference>
<sequence length="65" mass="7635">MNFHEHDLRILSAERHEQWERRIRDASDRKAAKREKAEGKRRASEPKNEKEGCSKAPSLSIHGLR</sequence>
<evidence type="ECO:0000313" key="3">
    <source>
        <dbReference type="Proteomes" id="UP001596105"/>
    </source>
</evidence>
<evidence type="ECO:0000256" key="1">
    <source>
        <dbReference type="SAM" id="MobiDB-lite"/>
    </source>
</evidence>